<accession>A0A5J6V326</accession>
<dbReference type="KEGG" id="serw:FY030_01465"/>
<dbReference type="AlphaFoldDB" id="A0A5J6V326"/>
<dbReference type="Proteomes" id="UP000326546">
    <property type="component" value="Chromosome"/>
</dbReference>
<feature type="transmembrane region" description="Helical" evidence="1">
    <location>
        <begin position="66"/>
        <end position="85"/>
    </location>
</feature>
<organism evidence="2 3">
    <name type="scientific">Ornithinimicrobium pratense</name>
    <dbReference type="NCBI Taxonomy" id="2593973"/>
    <lineage>
        <taxon>Bacteria</taxon>
        <taxon>Bacillati</taxon>
        <taxon>Actinomycetota</taxon>
        <taxon>Actinomycetes</taxon>
        <taxon>Micrococcales</taxon>
        <taxon>Ornithinimicrobiaceae</taxon>
        <taxon>Ornithinimicrobium</taxon>
    </lineage>
</organism>
<gene>
    <name evidence="2" type="ORF">FY030_01465</name>
</gene>
<evidence type="ECO:0000313" key="3">
    <source>
        <dbReference type="Proteomes" id="UP000326546"/>
    </source>
</evidence>
<name>A0A5J6V326_9MICO</name>
<evidence type="ECO:0000313" key="2">
    <source>
        <dbReference type="EMBL" id="QFG67572.1"/>
    </source>
</evidence>
<dbReference type="EMBL" id="CP044427">
    <property type="protein sequence ID" value="QFG67572.1"/>
    <property type="molecule type" value="Genomic_DNA"/>
</dbReference>
<feature type="transmembrane region" description="Helical" evidence="1">
    <location>
        <begin position="34"/>
        <end position="54"/>
    </location>
</feature>
<keyword evidence="1" id="KW-0472">Membrane</keyword>
<evidence type="ECO:0000256" key="1">
    <source>
        <dbReference type="SAM" id="Phobius"/>
    </source>
</evidence>
<protein>
    <submittedName>
        <fullName evidence="2">Uncharacterized protein</fullName>
    </submittedName>
</protein>
<keyword evidence="1" id="KW-0812">Transmembrane</keyword>
<keyword evidence="3" id="KW-1185">Reference proteome</keyword>
<proteinExistence type="predicted"/>
<dbReference type="RefSeq" id="WP_158059970.1">
    <property type="nucleotide sequence ID" value="NZ_CP044427.1"/>
</dbReference>
<keyword evidence="1" id="KW-1133">Transmembrane helix</keyword>
<reference evidence="2 3" key="1">
    <citation type="submission" date="2019-09" db="EMBL/GenBank/DDBJ databases">
        <title>Serinicoccus pratensis sp. nov., isolated from meadow soil.</title>
        <authorList>
            <person name="Zhang W."/>
        </authorList>
    </citation>
    <scope>NUCLEOTIDE SEQUENCE [LARGE SCALE GENOMIC DNA]</scope>
    <source>
        <strain evidence="2 3">W204</strain>
    </source>
</reference>
<sequence length="133" mass="13253">MNRQRPGLRRVLVSATLLVLAVFAVIVIPEARPLATVVSFLALAALATGLTQVLDLGEVARVRVAGAGLLLLGLGFAAGAVVIAFDPSALPESGFPQISATAQITVGIAGALLFGGLGLAVLLRRAGSSGGVS</sequence>
<feature type="transmembrane region" description="Helical" evidence="1">
    <location>
        <begin position="97"/>
        <end position="123"/>
    </location>
</feature>